<dbReference type="AlphaFoldDB" id="A0A380TKK3"/>
<evidence type="ECO:0000313" key="2">
    <source>
        <dbReference type="EMBL" id="SUS08223.1"/>
    </source>
</evidence>
<feature type="domain" description="HIT" evidence="1">
    <location>
        <begin position="34"/>
        <end position="103"/>
    </location>
</feature>
<gene>
    <name evidence="2" type="ORF">DF3PB_6020004</name>
</gene>
<dbReference type="PIRSF" id="PIRSF000714">
    <property type="entry name" value="HIT"/>
    <property type="match status" value="1"/>
</dbReference>
<dbReference type="PROSITE" id="PS51084">
    <property type="entry name" value="HIT_2"/>
    <property type="match status" value="1"/>
</dbReference>
<dbReference type="SUPFAM" id="SSF54197">
    <property type="entry name" value="HIT-like"/>
    <property type="match status" value="1"/>
</dbReference>
<dbReference type="GO" id="GO:0016787">
    <property type="term" value="F:hydrolase activity"/>
    <property type="evidence" value="ECO:0007669"/>
    <property type="project" value="UniProtKB-KW"/>
</dbReference>
<reference evidence="2" key="1">
    <citation type="submission" date="2018-07" db="EMBL/GenBank/DDBJ databases">
        <authorList>
            <person name="Quirk P.G."/>
            <person name="Krulwich T.A."/>
        </authorList>
    </citation>
    <scope>NUCLEOTIDE SEQUENCE</scope>
</reference>
<protein>
    <submittedName>
        <fullName evidence="2">HIT family hydrolase</fullName>
    </submittedName>
</protein>
<dbReference type="InterPro" id="IPR026026">
    <property type="entry name" value="HIT_Hint"/>
</dbReference>
<accession>A0A380TKK3</accession>
<dbReference type="Pfam" id="PF01230">
    <property type="entry name" value="HIT"/>
    <property type="match status" value="1"/>
</dbReference>
<sequence length="142" mass="16022">MFELDPKLRQDTIPIGGLVLSRLLLMNDATFPWLILVPAEPDIRELHELAQGQQMQLMAEITAISRLMAEIFKPDKINVAALGNVVPQLHVHVIARFRSDAAWPGPVWGKLPAKPYEKAELERMLDAIRSRLAVRIVRDEAV</sequence>
<dbReference type="InterPro" id="IPR036265">
    <property type="entry name" value="HIT-like_sf"/>
</dbReference>
<proteinExistence type="predicted"/>
<dbReference type="EMBL" id="UIDG01000560">
    <property type="protein sequence ID" value="SUS08223.1"/>
    <property type="molecule type" value="Genomic_DNA"/>
</dbReference>
<evidence type="ECO:0000259" key="1">
    <source>
        <dbReference type="PROSITE" id="PS51084"/>
    </source>
</evidence>
<keyword evidence="2" id="KW-0378">Hydrolase</keyword>
<dbReference type="Gene3D" id="3.30.428.10">
    <property type="entry name" value="HIT-like"/>
    <property type="match status" value="1"/>
</dbReference>
<organism evidence="2">
    <name type="scientific">metagenome</name>
    <dbReference type="NCBI Taxonomy" id="256318"/>
    <lineage>
        <taxon>unclassified sequences</taxon>
        <taxon>metagenomes</taxon>
    </lineage>
</organism>
<dbReference type="InterPro" id="IPR011146">
    <property type="entry name" value="HIT-like"/>
</dbReference>
<name>A0A380TKK3_9ZZZZ</name>